<protein>
    <submittedName>
        <fullName evidence="1">Uncharacterized protein</fullName>
    </submittedName>
</protein>
<evidence type="ECO:0000313" key="1">
    <source>
        <dbReference type="EMBL" id="VTJ63812.1"/>
    </source>
</evidence>
<organism evidence="1 2">
    <name type="scientific">Marmota monax</name>
    <name type="common">Woodchuck</name>
    <dbReference type="NCBI Taxonomy" id="9995"/>
    <lineage>
        <taxon>Eukaryota</taxon>
        <taxon>Metazoa</taxon>
        <taxon>Chordata</taxon>
        <taxon>Craniata</taxon>
        <taxon>Vertebrata</taxon>
        <taxon>Euteleostomi</taxon>
        <taxon>Mammalia</taxon>
        <taxon>Eutheria</taxon>
        <taxon>Euarchontoglires</taxon>
        <taxon>Glires</taxon>
        <taxon>Rodentia</taxon>
        <taxon>Sciuromorpha</taxon>
        <taxon>Sciuridae</taxon>
        <taxon>Xerinae</taxon>
        <taxon>Marmotini</taxon>
        <taxon>Marmota</taxon>
    </lineage>
</organism>
<keyword evidence="2" id="KW-1185">Reference proteome</keyword>
<comment type="caution">
    <text evidence="1">The sequence shown here is derived from an EMBL/GenBank/DDBJ whole genome shotgun (WGS) entry which is preliminary data.</text>
</comment>
<dbReference type="EMBL" id="CABDUW010000244">
    <property type="protein sequence ID" value="VTJ63812.1"/>
    <property type="molecule type" value="Genomic_DNA"/>
</dbReference>
<sequence length="144" mass="15698">MEPQFLEACVRDVLNDTAPRAMAVLESLRVVQGENISSITNFPAAQASLQVVEAALVDCSGALAEPFDKLVFNRTVTLKEDPGKRLCCVSCGSASPRGWRDSWLSSKNAVTLGPCAGMLEVLRTQDKQQKYMQHGDWNPKDSAI</sequence>
<proteinExistence type="predicted"/>
<gene>
    <name evidence="1" type="ORF">MONAX_5E041362</name>
</gene>
<dbReference type="Proteomes" id="UP000335636">
    <property type="component" value="Unassembled WGS sequence"/>
</dbReference>
<reference evidence="1" key="1">
    <citation type="submission" date="2019-04" db="EMBL/GenBank/DDBJ databases">
        <authorList>
            <person name="Alioto T."/>
            <person name="Alioto T."/>
        </authorList>
    </citation>
    <scope>NUCLEOTIDE SEQUENCE [LARGE SCALE GENOMIC DNA]</scope>
</reference>
<accession>A0A5E4B537</accession>
<name>A0A5E4B537_MARMO</name>
<dbReference type="AlphaFoldDB" id="A0A5E4B537"/>
<evidence type="ECO:0000313" key="2">
    <source>
        <dbReference type="Proteomes" id="UP000335636"/>
    </source>
</evidence>